<protein>
    <submittedName>
        <fullName evidence="1">Uncharacterized protein DUF1801</fullName>
    </submittedName>
</protein>
<organism evidence="1 2">
    <name type="scientific">Taibaiella chishuiensis</name>
    <dbReference type="NCBI Taxonomy" id="1434707"/>
    <lineage>
        <taxon>Bacteria</taxon>
        <taxon>Pseudomonadati</taxon>
        <taxon>Bacteroidota</taxon>
        <taxon>Chitinophagia</taxon>
        <taxon>Chitinophagales</taxon>
        <taxon>Chitinophagaceae</taxon>
        <taxon>Taibaiella</taxon>
    </lineage>
</organism>
<keyword evidence="2" id="KW-1185">Reference proteome</keyword>
<evidence type="ECO:0000313" key="1">
    <source>
        <dbReference type="EMBL" id="PSK88881.1"/>
    </source>
</evidence>
<dbReference type="AlphaFoldDB" id="A0A2P8CV78"/>
<sequence length="135" mass="14589">MASSRQQDQNMSTAAEILDPYDGPVASLGYSVRDYLLQQLPGISEQPDAPAGIIGYGYGTGYKDMICTIIPSKTGIKLGLAYGTTLPDPAGLLRGSGKVHKHIPLSSVADFDNEAVLQLLQQALKAWEQRKQLKR</sequence>
<dbReference type="EMBL" id="PYGD01000014">
    <property type="protein sequence ID" value="PSK88881.1"/>
    <property type="molecule type" value="Genomic_DNA"/>
</dbReference>
<gene>
    <name evidence="1" type="ORF">B0I18_11493</name>
</gene>
<accession>A0A2P8CV78</accession>
<proteinExistence type="predicted"/>
<reference evidence="1 2" key="1">
    <citation type="submission" date="2018-03" db="EMBL/GenBank/DDBJ databases">
        <title>Genomic Encyclopedia of Type Strains, Phase III (KMG-III): the genomes of soil and plant-associated and newly described type strains.</title>
        <authorList>
            <person name="Whitman W."/>
        </authorList>
    </citation>
    <scope>NUCLEOTIDE SEQUENCE [LARGE SCALE GENOMIC DNA]</scope>
    <source>
        <strain evidence="1 2">CGMCC 1.12700</strain>
    </source>
</reference>
<dbReference type="Proteomes" id="UP000240572">
    <property type="component" value="Unassembled WGS sequence"/>
</dbReference>
<evidence type="ECO:0000313" key="2">
    <source>
        <dbReference type="Proteomes" id="UP000240572"/>
    </source>
</evidence>
<dbReference type="OrthoDB" id="1121167at2"/>
<name>A0A2P8CV78_9BACT</name>
<comment type="caution">
    <text evidence="1">The sequence shown here is derived from an EMBL/GenBank/DDBJ whole genome shotgun (WGS) entry which is preliminary data.</text>
</comment>